<dbReference type="AlphaFoldDB" id="A0A1F7JPD9"/>
<proteinExistence type="inferred from homology"/>
<dbReference type="Proteomes" id="UP000176376">
    <property type="component" value="Unassembled WGS sequence"/>
</dbReference>
<dbReference type="SUPFAM" id="SSF53271">
    <property type="entry name" value="PRTase-like"/>
    <property type="match status" value="1"/>
</dbReference>
<dbReference type="InterPro" id="IPR051910">
    <property type="entry name" value="ComF/GntX_DNA_util-trans"/>
</dbReference>
<dbReference type="EMBL" id="MGAY01000001">
    <property type="protein sequence ID" value="OGK57487.1"/>
    <property type="molecule type" value="Genomic_DNA"/>
</dbReference>
<evidence type="ECO:0000313" key="4">
    <source>
        <dbReference type="Proteomes" id="UP000176376"/>
    </source>
</evidence>
<evidence type="ECO:0000259" key="2">
    <source>
        <dbReference type="Pfam" id="PF00156"/>
    </source>
</evidence>
<dbReference type="PANTHER" id="PTHR47505:SF1">
    <property type="entry name" value="DNA UTILIZATION PROTEIN YHGH"/>
    <property type="match status" value="1"/>
</dbReference>
<feature type="domain" description="Phosphoribosyltransferase" evidence="2">
    <location>
        <begin position="47"/>
        <end position="139"/>
    </location>
</feature>
<reference evidence="3 4" key="1">
    <citation type="journal article" date="2016" name="Nat. Commun.">
        <title>Thousands of microbial genomes shed light on interconnected biogeochemical processes in an aquifer system.</title>
        <authorList>
            <person name="Anantharaman K."/>
            <person name="Brown C.T."/>
            <person name="Hug L.A."/>
            <person name="Sharon I."/>
            <person name="Castelle C.J."/>
            <person name="Probst A.J."/>
            <person name="Thomas B.C."/>
            <person name="Singh A."/>
            <person name="Wilkins M.J."/>
            <person name="Karaoz U."/>
            <person name="Brodie E.L."/>
            <person name="Williams K.H."/>
            <person name="Hubbard S.S."/>
            <person name="Banfield J.F."/>
        </authorList>
    </citation>
    <scope>NUCLEOTIDE SEQUENCE [LARGE SCALE GENOMIC DNA]</scope>
</reference>
<name>A0A1F7JPD9_9BACT</name>
<dbReference type="Gene3D" id="3.40.50.2020">
    <property type="match status" value="1"/>
</dbReference>
<comment type="similarity">
    <text evidence="1">Belongs to the ComF/GntX family.</text>
</comment>
<dbReference type="Pfam" id="PF00156">
    <property type="entry name" value="Pribosyltran"/>
    <property type="match status" value="1"/>
</dbReference>
<dbReference type="InterPro" id="IPR029057">
    <property type="entry name" value="PRTase-like"/>
</dbReference>
<comment type="caution">
    <text evidence="3">The sequence shown here is derived from an EMBL/GenBank/DDBJ whole genome shotgun (WGS) entry which is preliminary data.</text>
</comment>
<dbReference type="PANTHER" id="PTHR47505">
    <property type="entry name" value="DNA UTILIZATION PROTEIN YHGH"/>
    <property type="match status" value="1"/>
</dbReference>
<gene>
    <name evidence="3" type="ORF">A3J15_01195</name>
</gene>
<accession>A0A1F7JPD9</accession>
<evidence type="ECO:0000313" key="3">
    <source>
        <dbReference type="EMBL" id="OGK57487.1"/>
    </source>
</evidence>
<protein>
    <recommendedName>
        <fullName evidence="2">Phosphoribosyltransferase domain-containing protein</fullName>
    </recommendedName>
</protein>
<dbReference type="InterPro" id="IPR000836">
    <property type="entry name" value="PRTase_dom"/>
</dbReference>
<dbReference type="CDD" id="cd06223">
    <property type="entry name" value="PRTases_typeI"/>
    <property type="match status" value="1"/>
</dbReference>
<dbReference type="STRING" id="1802074.A3J15_01195"/>
<evidence type="ECO:0000256" key="1">
    <source>
        <dbReference type="ARBA" id="ARBA00008007"/>
    </source>
</evidence>
<organism evidence="3 4">
    <name type="scientific">Candidatus Roizmanbacteria bacterium RIFCSPLOWO2_02_FULL_38_10</name>
    <dbReference type="NCBI Taxonomy" id="1802074"/>
    <lineage>
        <taxon>Bacteria</taxon>
        <taxon>Candidatus Roizmaniibacteriota</taxon>
    </lineage>
</organism>
<sequence>MVDLVNSIPVNKLIELNNYLEIAEKPLLIAVPLSSNRLKGRGFNQAEILATIISKKIDLDINFTLIKKIIDTKPQVTFKSGKERYLNVRGVFRVEGQRRQINSKDLIIVDDVWTSGSTIKEIARRLKAGGAARIFALTLAR</sequence>